<organism evidence="2 3">
    <name type="scientific">Spirosoma foliorum</name>
    <dbReference type="NCBI Taxonomy" id="2710596"/>
    <lineage>
        <taxon>Bacteria</taxon>
        <taxon>Pseudomonadati</taxon>
        <taxon>Bacteroidota</taxon>
        <taxon>Cytophagia</taxon>
        <taxon>Cytophagales</taxon>
        <taxon>Cytophagaceae</taxon>
        <taxon>Spirosoma</taxon>
    </lineage>
</organism>
<dbReference type="InterPro" id="IPR016181">
    <property type="entry name" value="Acyl_CoA_acyltransferase"/>
</dbReference>
<dbReference type="EMBL" id="CP059732">
    <property type="protein sequence ID" value="QMW01320.1"/>
    <property type="molecule type" value="Genomic_DNA"/>
</dbReference>
<name>A0A7G5GR28_9BACT</name>
<keyword evidence="3" id="KW-1185">Reference proteome</keyword>
<proteinExistence type="predicted"/>
<dbReference type="KEGG" id="sfol:H3H32_25630"/>
<protein>
    <submittedName>
        <fullName evidence="2">GNAT family N-acetyltransferase</fullName>
    </submittedName>
</protein>
<dbReference type="Proteomes" id="UP000515369">
    <property type="component" value="Chromosome"/>
</dbReference>
<dbReference type="RefSeq" id="WP_182458603.1">
    <property type="nucleotide sequence ID" value="NZ_CP059732.1"/>
</dbReference>
<dbReference type="SUPFAM" id="SSF55729">
    <property type="entry name" value="Acyl-CoA N-acyltransferases (Nat)"/>
    <property type="match status" value="1"/>
</dbReference>
<evidence type="ECO:0000313" key="3">
    <source>
        <dbReference type="Proteomes" id="UP000515369"/>
    </source>
</evidence>
<evidence type="ECO:0000259" key="1">
    <source>
        <dbReference type="Pfam" id="PF13480"/>
    </source>
</evidence>
<sequence length="329" mass="38157">MTKTLKIIPRHQLNATAWDACVAASPQRILYGYSWYLDAVLLSPDWKWVGLVSIDEAGRYRAVMPVPLRRKRVAGIVSQWVVHQPFFCQFLDVFSLDESVDSTPFFQLMIETFRYGSVYCTRQQFDKQPNSTSIRKLTTHTLNLSSGYSAIYQNYSPNRKANHRRAQREFRDNPNWEMLDSIDPEPLITLFRENHAGTIDGSVADWAYDMFSMLLRELTKRGLATLRYALHNGQIEAGALFVQEGNRIIYLFNAASEIGRKANVRTLLIDQLIQEKAGETFVLDFESPTKSSIRDFYQSFGAIEEPFWTMRWNRLTALERGLLRLKKRF</sequence>
<accession>A0A7G5GR28</accession>
<feature type="domain" description="BioF2-like acetyltransferase" evidence="1">
    <location>
        <begin position="158"/>
        <end position="279"/>
    </location>
</feature>
<dbReference type="InterPro" id="IPR038740">
    <property type="entry name" value="BioF2-like_GNAT_dom"/>
</dbReference>
<evidence type="ECO:0000313" key="2">
    <source>
        <dbReference type="EMBL" id="QMW01320.1"/>
    </source>
</evidence>
<dbReference type="AlphaFoldDB" id="A0A7G5GR28"/>
<keyword evidence="2" id="KW-0808">Transferase</keyword>
<dbReference type="Gene3D" id="3.40.630.30">
    <property type="match status" value="1"/>
</dbReference>
<gene>
    <name evidence="2" type="ORF">H3H32_25630</name>
</gene>
<dbReference type="GO" id="GO:0016740">
    <property type="term" value="F:transferase activity"/>
    <property type="evidence" value="ECO:0007669"/>
    <property type="project" value="UniProtKB-KW"/>
</dbReference>
<reference evidence="2 3" key="1">
    <citation type="submission" date="2020-07" db="EMBL/GenBank/DDBJ databases">
        <title>Spirosoma foliorum sp. nov., isolated from the leaves on the Nejang mountain Korea, Republic of.</title>
        <authorList>
            <person name="Ho H."/>
            <person name="Lee Y.-J."/>
            <person name="Nurcahyanto D.-A."/>
            <person name="Kim S.-G."/>
        </authorList>
    </citation>
    <scope>NUCLEOTIDE SEQUENCE [LARGE SCALE GENOMIC DNA]</scope>
    <source>
        <strain evidence="2 3">PL0136</strain>
    </source>
</reference>
<dbReference type="Pfam" id="PF13480">
    <property type="entry name" value="Acetyltransf_6"/>
    <property type="match status" value="1"/>
</dbReference>